<dbReference type="Gene3D" id="2.60.120.10">
    <property type="entry name" value="Jelly Rolls"/>
    <property type="match status" value="2"/>
</dbReference>
<dbReference type="InterPro" id="IPR003829">
    <property type="entry name" value="Pirin_N_dom"/>
</dbReference>
<accession>D3BM71</accession>
<comment type="similarity">
    <text evidence="1 3">Belongs to the pirin family.</text>
</comment>
<proteinExistence type="inferred from homology"/>
<keyword evidence="2" id="KW-0479">Metal-binding</keyword>
<keyword evidence="7" id="KW-1185">Reference proteome</keyword>
<dbReference type="RefSeq" id="XP_020429800.1">
    <property type="nucleotide sequence ID" value="XM_020583019.1"/>
</dbReference>
<dbReference type="STRING" id="670386.D3BM71"/>
<dbReference type="GO" id="GO:0046872">
    <property type="term" value="F:metal ion binding"/>
    <property type="evidence" value="ECO:0007669"/>
    <property type="project" value="UniProtKB-KW"/>
</dbReference>
<feature type="binding site" evidence="2">
    <location>
        <position position="58"/>
    </location>
    <ligand>
        <name>Fe cation</name>
        <dbReference type="ChEBI" id="CHEBI:24875"/>
    </ligand>
</feature>
<dbReference type="PIRSF" id="PIRSF006232">
    <property type="entry name" value="Pirin"/>
    <property type="match status" value="1"/>
</dbReference>
<keyword evidence="2" id="KW-0408">Iron</keyword>
<dbReference type="CDD" id="cd02247">
    <property type="entry name" value="cupin_pirin_C"/>
    <property type="match status" value="1"/>
</dbReference>
<comment type="cofactor">
    <cofactor evidence="2">
        <name>Fe cation</name>
        <dbReference type="ChEBI" id="CHEBI:24875"/>
    </cofactor>
    <text evidence="2">Binds 1 Fe cation per subunit.</text>
</comment>
<evidence type="ECO:0000256" key="2">
    <source>
        <dbReference type="PIRSR" id="PIRSR006232-1"/>
    </source>
</evidence>
<evidence type="ECO:0000313" key="6">
    <source>
        <dbReference type="EMBL" id="EFA77672.1"/>
    </source>
</evidence>
<feature type="binding site" evidence="2">
    <location>
        <position position="60"/>
    </location>
    <ligand>
        <name>Fe cation</name>
        <dbReference type="ChEBI" id="CHEBI:24875"/>
    </ligand>
</feature>
<evidence type="ECO:0000313" key="7">
    <source>
        <dbReference type="Proteomes" id="UP000001396"/>
    </source>
</evidence>
<dbReference type="InterPro" id="IPR012093">
    <property type="entry name" value="Pirin"/>
</dbReference>
<gene>
    <name evidence="6" type="ORF">PPL_12280</name>
</gene>
<dbReference type="EMBL" id="ADBJ01000042">
    <property type="protein sequence ID" value="EFA77672.1"/>
    <property type="molecule type" value="Genomic_DNA"/>
</dbReference>
<organism evidence="6 7">
    <name type="scientific">Heterostelium pallidum (strain ATCC 26659 / Pp 5 / PN500)</name>
    <name type="common">Cellular slime mold</name>
    <name type="synonym">Polysphondylium pallidum</name>
    <dbReference type="NCBI Taxonomy" id="670386"/>
    <lineage>
        <taxon>Eukaryota</taxon>
        <taxon>Amoebozoa</taxon>
        <taxon>Evosea</taxon>
        <taxon>Eumycetozoa</taxon>
        <taxon>Dictyostelia</taxon>
        <taxon>Acytosteliales</taxon>
        <taxon>Acytosteliaceae</taxon>
        <taxon>Heterostelium</taxon>
    </lineage>
</organism>
<dbReference type="PANTHER" id="PTHR13903:SF8">
    <property type="entry name" value="PIRIN"/>
    <property type="match status" value="1"/>
</dbReference>
<dbReference type="GeneID" id="31367747"/>
<dbReference type="InParanoid" id="D3BM71"/>
<comment type="caution">
    <text evidence="6">The sequence shown here is derived from an EMBL/GenBank/DDBJ whole genome shotgun (WGS) entry which is preliminary data.</text>
</comment>
<dbReference type="OMA" id="TPWHPHR"/>
<dbReference type="InterPro" id="IPR011051">
    <property type="entry name" value="RmlC_Cupin_sf"/>
</dbReference>
<evidence type="ECO:0000259" key="5">
    <source>
        <dbReference type="Pfam" id="PF05726"/>
    </source>
</evidence>
<dbReference type="InterPro" id="IPR008778">
    <property type="entry name" value="Pirin_C_dom"/>
</dbReference>
<feature type="domain" description="Pirin C-terminal" evidence="5">
    <location>
        <begin position="175"/>
        <end position="263"/>
    </location>
</feature>
<sequence length="286" mass="31456">MTSRIVSKIANGIATSDGAGVKLKRIIGGSIASLDPFLMLDEFRNDNPNDYMAGFPEHPHRGFETVTYMIEGSFEHKDNKGNRGLLTPGSVQWMTAGRGIVHSEMPKQDKGLVFGYQLWVNLPAKDKMIEPRYQDIPPSKIPVVKEVNGNQIKVIAGNYKQTRGPVDGIVTDPLYLDVTIASAQSFVEEIPTEHTSFAYVFEGSGFFGPKGNMKKVEKGQIAILDASGGKTQIEVTSDGGCRFLLVAGKPIKERVVQHGPFCIYSSIQVTLQTFRIYSHCVGMNRD</sequence>
<evidence type="ECO:0000259" key="4">
    <source>
        <dbReference type="Pfam" id="PF02678"/>
    </source>
</evidence>
<dbReference type="Pfam" id="PF05726">
    <property type="entry name" value="Pirin_C"/>
    <property type="match status" value="1"/>
</dbReference>
<dbReference type="PANTHER" id="PTHR13903">
    <property type="entry name" value="PIRIN-RELATED"/>
    <property type="match status" value="1"/>
</dbReference>
<dbReference type="Pfam" id="PF02678">
    <property type="entry name" value="Pirin"/>
    <property type="match status" value="1"/>
</dbReference>
<dbReference type="CDD" id="cd02909">
    <property type="entry name" value="cupin_pirin_N"/>
    <property type="match status" value="1"/>
</dbReference>
<dbReference type="InterPro" id="IPR014710">
    <property type="entry name" value="RmlC-like_jellyroll"/>
</dbReference>
<feature type="domain" description="Pirin N-terminal" evidence="4">
    <location>
        <begin position="25"/>
        <end position="120"/>
    </location>
</feature>
<reference evidence="6 7" key="1">
    <citation type="journal article" date="2011" name="Genome Res.">
        <title>Phylogeny-wide analysis of social amoeba genomes highlights ancient origins for complex intercellular communication.</title>
        <authorList>
            <person name="Heidel A.J."/>
            <person name="Lawal H.M."/>
            <person name="Felder M."/>
            <person name="Schilde C."/>
            <person name="Helps N.R."/>
            <person name="Tunggal B."/>
            <person name="Rivero F."/>
            <person name="John U."/>
            <person name="Schleicher M."/>
            <person name="Eichinger L."/>
            <person name="Platzer M."/>
            <person name="Noegel A.A."/>
            <person name="Schaap P."/>
            <person name="Gloeckner G."/>
        </authorList>
    </citation>
    <scope>NUCLEOTIDE SEQUENCE [LARGE SCALE GENOMIC DNA]</scope>
    <source>
        <strain evidence="7">ATCC 26659 / Pp 5 / PN500</strain>
    </source>
</reference>
<evidence type="ECO:0000256" key="1">
    <source>
        <dbReference type="ARBA" id="ARBA00008416"/>
    </source>
</evidence>
<evidence type="ECO:0000256" key="3">
    <source>
        <dbReference type="RuleBase" id="RU003457"/>
    </source>
</evidence>
<dbReference type="Proteomes" id="UP000001396">
    <property type="component" value="Unassembled WGS sequence"/>
</dbReference>
<name>D3BM71_HETP5</name>
<feature type="binding site" evidence="2">
    <location>
        <position position="102"/>
    </location>
    <ligand>
        <name>Fe cation</name>
        <dbReference type="ChEBI" id="CHEBI:24875"/>
    </ligand>
</feature>
<feature type="binding site" evidence="2">
    <location>
        <position position="104"/>
    </location>
    <ligand>
        <name>Fe cation</name>
        <dbReference type="ChEBI" id="CHEBI:24875"/>
    </ligand>
</feature>
<dbReference type="AlphaFoldDB" id="D3BM71"/>
<dbReference type="SUPFAM" id="SSF51182">
    <property type="entry name" value="RmlC-like cupins"/>
    <property type="match status" value="1"/>
</dbReference>
<protein>
    <submittedName>
        <fullName evidence="6">Pirin family protein</fullName>
    </submittedName>
</protein>